<reference evidence="1" key="3">
    <citation type="submission" date="2025-09" db="UniProtKB">
        <authorList>
            <consortium name="Ensembl"/>
        </authorList>
    </citation>
    <scope>IDENTIFICATION</scope>
</reference>
<protein>
    <submittedName>
        <fullName evidence="1">Uncharacterized protein</fullName>
    </submittedName>
</protein>
<proteinExistence type="predicted"/>
<dbReference type="AlphaFoldDB" id="A0A2K6LWT0"/>
<evidence type="ECO:0000313" key="2">
    <source>
        <dbReference type="Proteomes" id="UP000233180"/>
    </source>
</evidence>
<accession>A0A2K6LWT0</accession>
<evidence type="ECO:0000313" key="1">
    <source>
        <dbReference type="Ensembl" id="ENSRBIP00000027975.1"/>
    </source>
</evidence>
<dbReference type="Ensembl" id="ENSRBIT00000051911.1">
    <property type="protein sequence ID" value="ENSRBIP00000027975.1"/>
    <property type="gene ID" value="ENSRBIG00000037870.1"/>
</dbReference>
<name>A0A2K6LWT0_RHIBE</name>
<sequence>MMLRGNLKQVHGVHYRHQEFPQAGREDVHAALPPLRGKPAHRHHGGGLQEALRTLWRAQRSLHQPGPWLRLHPPALTFKIGFSVWTIQNLNM</sequence>
<organism evidence="1 2">
    <name type="scientific">Rhinopithecus bieti</name>
    <name type="common">Black snub-nosed monkey</name>
    <name type="synonym">Pygathrix bieti</name>
    <dbReference type="NCBI Taxonomy" id="61621"/>
    <lineage>
        <taxon>Eukaryota</taxon>
        <taxon>Metazoa</taxon>
        <taxon>Chordata</taxon>
        <taxon>Craniata</taxon>
        <taxon>Vertebrata</taxon>
        <taxon>Euteleostomi</taxon>
        <taxon>Mammalia</taxon>
        <taxon>Eutheria</taxon>
        <taxon>Euarchontoglires</taxon>
        <taxon>Primates</taxon>
        <taxon>Haplorrhini</taxon>
        <taxon>Catarrhini</taxon>
        <taxon>Cercopithecidae</taxon>
        <taxon>Colobinae</taxon>
        <taxon>Rhinopithecus</taxon>
    </lineage>
</organism>
<reference evidence="1 2" key="1">
    <citation type="submission" date="2016-06" db="EMBL/GenBank/DDBJ databases">
        <title>Genome of Rhinopithecus bieti.</title>
        <authorList>
            <person name="Wu"/>
            <person name="C.-I. and Zhang"/>
            <person name="Y."/>
        </authorList>
    </citation>
    <scope>NUCLEOTIDE SEQUENCE</scope>
</reference>
<keyword evidence="2" id="KW-1185">Reference proteome</keyword>
<reference evidence="1" key="2">
    <citation type="submission" date="2025-08" db="UniProtKB">
        <authorList>
            <consortium name="Ensembl"/>
        </authorList>
    </citation>
    <scope>IDENTIFICATION</scope>
</reference>
<dbReference type="Proteomes" id="UP000233180">
    <property type="component" value="Unassembled WGS sequence"/>
</dbReference>